<evidence type="ECO:0000256" key="1">
    <source>
        <dbReference type="ARBA" id="ARBA00022679"/>
    </source>
</evidence>
<reference evidence="4 5" key="1">
    <citation type="submission" date="2018-04" db="EMBL/GenBank/DDBJ databases">
        <title>Genomic Encyclopedia of Type Strains, Phase IV (KMG-IV): sequencing the most valuable type-strain genomes for metagenomic binning, comparative biology and taxonomic classification.</title>
        <authorList>
            <person name="Goeker M."/>
        </authorList>
    </citation>
    <scope>NUCLEOTIDE SEQUENCE [LARGE SCALE GENOMIC DNA]</scope>
    <source>
        <strain evidence="4 5">DSM 28688</strain>
    </source>
</reference>
<dbReference type="EMBL" id="QEKQ01000008">
    <property type="protein sequence ID" value="PVY70820.1"/>
    <property type="molecule type" value="Genomic_DNA"/>
</dbReference>
<dbReference type="PANTHER" id="PTHR10605:SF56">
    <property type="entry name" value="BIFUNCTIONAL HEPARAN SULFATE N-DEACETYLASE_N-SULFOTRANSFERASE"/>
    <property type="match status" value="1"/>
</dbReference>
<dbReference type="AlphaFoldDB" id="A0A2U1CUU3"/>
<dbReference type="PANTHER" id="PTHR10605">
    <property type="entry name" value="HEPARAN SULFATE SULFOTRANSFERASE"/>
    <property type="match status" value="1"/>
</dbReference>
<organism evidence="4 5">
    <name type="scientific">Tamilnaduibacter salinus</name>
    <dbReference type="NCBI Taxonomy" id="1484056"/>
    <lineage>
        <taxon>Bacteria</taxon>
        <taxon>Pseudomonadati</taxon>
        <taxon>Pseudomonadota</taxon>
        <taxon>Gammaproteobacteria</taxon>
        <taxon>Pseudomonadales</taxon>
        <taxon>Marinobacteraceae</taxon>
        <taxon>Tamilnaduibacter</taxon>
    </lineage>
</organism>
<evidence type="ECO:0000256" key="2">
    <source>
        <dbReference type="ARBA" id="ARBA00023180"/>
    </source>
</evidence>
<dbReference type="InterPro" id="IPR037359">
    <property type="entry name" value="NST/OST"/>
</dbReference>
<protein>
    <submittedName>
        <fullName evidence="4">Sulfotransferase domain-containing protein</fullName>
    </submittedName>
</protein>
<dbReference type="InterPro" id="IPR027417">
    <property type="entry name" value="P-loop_NTPase"/>
</dbReference>
<dbReference type="OrthoDB" id="9075305at2"/>
<accession>A0A2U1CUU3</accession>
<dbReference type="Pfam" id="PF00685">
    <property type="entry name" value="Sulfotransfer_1"/>
    <property type="match status" value="1"/>
</dbReference>
<comment type="caution">
    <text evidence="4">The sequence shown here is derived from an EMBL/GenBank/DDBJ whole genome shotgun (WGS) entry which is preliminary data.</text>
</comment>
<evidence type="ECO:0000313" key="4">
    <source>
        <dbReference type="EMBL" id="PVY70820.1"/>
    </source>
</evidence>
<evidence type="ECO:0000313" key="5">
    <source>
        <dbReference type="Proteomes" id="UP000245887"/>
    </source>
</evidence>
<dbReference type="Gene3D" id="3.40.50.300">
    <property type="entry name" value="P-loop containing nucleotide triphosphate hydrolases"/>
    <property type="match status" value="1"/>
</dbReference>
<dbReference type="SUPFAM" id="SSF52540">
    <property type="entry name" value="P-loop containing nucleoside triphosphate hydrolases"/>
    <property type="match status" value="1"/>
</dbReference>
<evidence type="ECO:0000259" key="3">
    <source>
        <dbReference type="Pfam" id="PF00685"/>
    </source>
</evidence>
<keyword evidence="2" id="KW-0325">Glycoprotein</keyword>
<proteinExistence type="predicted"/>
<gene>
    <name evidence="4" type="ORF">C8D92_108177</name>
</gene>
<keyword evidence="1 4" id="KW-0808">Transferase</keyword>
<dbReference type="RefSeq" id="WP_116919601.1">
    <property type="nucleotide sequence ID" value="NZ_QEKQ01000008.1"/>
</dbReference>
<dbReference type="Proteomes" id="UP000245887">
    <property type="component" value="Unassembled WGS sequence"/>
</dbReference>
<dbReference type="GO" id="GO:0008146">
    <property type="term" value="F:sulfotransferase activity"/>
    <property type="evidence" value="ECO:0007669"/>
    <property type="project" value="InterPro"/>
</dbReference>
<name>A0A2U1CUU3_9GAMM</name>
<dbReference type="InterPro" id="IPR000863">
    <property type="entry name" value="Sulfotransferase_dom"/>
</dbReference>
<feature type="domain" description="Sulfotransferase" evidence="3">
    <location>
        <begin position="9"/>
        <end position="188"/>
    </location>
</feature>
<sequence length="290" mass="33526">MLFSGCPNFLIPGAGKSGTTYLASILSQHPDIYIPSGKEPAYFSAWPERGNFKFGVHQYRKNFQEVSSETRIGEASTVYMYDPESPKLIREQLGDIPLIFILRNPVERIYSNYWQEIKAGKELPLFSEMIESGHPRFLEMLWVSRYGAHLERYFTYFSKENILVTFLDDLKDDPEAYVWKVLEFLQVSADVPDLGLYTRANDSGLPKSKLVARGLRNRRLLQTVRSLTPAWAYDYLGRTVRWARRVNEQSYVYPTIDAKSHRILLSELEADIRLTESILGCDLSSWRTTK</sequence>